<organism evidence="1 2">
    <name type="scientific">Aliiglaciecola litoralis</name>
    <dbReference type="NCBI Taxonomy" id="582857"/>
    <lineage>
        <taxon>Bacteria</taxon>
        <taxon>Pseudomonadati</taxon>
        <taxon>Pseudomonadota</taxon>
        <taxon>Gammaproteobacteria</taxon>
        <taxon>Alteromonadales</taxon>
        <taxon>Alteromonadaceae</taxon>
        <taxon>Aliiglaciecola</taxon>
    </lineage>
</organism>
<accession>A0ABN1LHY0</accession>
<evidence type="ECO:0000313" key="1">
    <source>
        <dbReference type="EMBL" id="GAA0856305.1"/>
    </source>
</evidence>
<dbReference type="Proteomes" id="UP001500359">
    <property type="component" value="Unassembled WGS sequence"/>
</dbReference>
<dbReference type="EMBL" id="BAAAFD010000004">
    <property type="protein sequence ID" value="GAA0856305.1"/>
    <property type="molecule type" value="Genomic_DNA"/>
</dbReference>
<comment type="caution">
    <text evidence="1">The sequence shown here is derived from an EMBL/GenBank/DDBJ whole genome shotgun (WGS) entry which is preliminary data.</text>
</comment>
<name>A0ABN1LHY0_9ALTE</name>
<dbReference type="RefSeq" id="WP_343858878.1">
    <property type="nucleotide sequence ID" value="NZ_BAAAFD010000004.1"/>
</dbReference>
<protein>
    <submittedName>
        <fullName evidence="1">Uncharacterized protein</fullName>
    </submittedName>
</protein>
<gene>
    <name evidence="1" type="ORF">GCM10009114_17680</name>
</gene>
<reference evidence="1 2" key="1">
    <citation type="journal article" date="2019" name="Int. J. Syst. Evol. Microbiol.">
        <title>The Global Catalogue of Microorganisms (GCM) 10K type strain sequencing project: providing services to taxonomists for standard genome sequencing and annotation.</title>
        <authorList>
            <consortium name="The Broad Institute Genomics Platform"/>
            <consortium name="The Broad Institute Genome Sequencing Center for Infectious Disease"/>
            <person name="Wu L."/>
            <person name="Ma J."/>
        </authorList>
    </citation>
    <scope>NUCLEOTIDE SEQUENCE [LARGE SCALE GENOMIC DNA]</scope>
    <source>
        <strain evidence="1 2">JCM 15896</strain>
    </source>
</reference>
<keyword evidence="2" id="KW-1185">Reference proteome</keyword>
<sequence length="320" mass="35972">MSKFFKLGFSWQDAKRISIFYTTDAAISASVFSLGLICRDLCDESKNDKALHFTRLVNNASDYLNKCHSCQFKCQPEKVNCNRLEQAIPRYKKIGDSKVYEIESFDLVNRTITVSTIKKPTKRNPIHSKLKSTIIENYSDSWHIHGKPSLIPSDKTPKLGSLYSDLTQGLAVNTNLAHSYSQLSLVSSNNQLVHRLNEVVVSINGCEEILGELLTLANDRVSRINSITALNQQGIEFISSSKSVIYTCLYSAMKTIEKNRLRDSEKFIFLDPLESDNKIEELLAYISSNIDWLTLNDSNTQTVASALGLSDAEVILLDEN</sequence>
<proteinExistence type="predicted"/>
<evidence type="ECO:0000313" key="2">
    <source>
        <dbReference type="Proteomes" id="UP001500359"/>
    </source>
</evidence>